<gene>
    <name evidence="2" type="ORF">MNAB215_67</name>
</gene>
<keyword evidence="3" id="KW-1185">Reference proteome</keyword>
<proteinExistence type="predicted"/>
<evidence type="ECO:0000256" key="1">
    <source>
        <dbReference type="SAM" id="SignalP"/>
    </source>
</evidence>
<dbReference type="Proteomes" id="UP000240424">
    <property type="component" value="Unassembled WGS sequence"/>
</dbReference>
<evidence type="ECO:0000313" key="2">
    <source>
        <dbReference type="EMBL" id="SPM37894.1"/>
    </source>
</evidence>
<dbReference type="STRING" id="1841861.GCA_900157365_04269"/>
<dbReference type="RefSeq" id="WP_131829063.1">
    <property type="nucleotide sequence ID" value="NZ_FUEZ01000003.1"/>
</dbReference>
<feature type="signal peptide" evidence="1">
    <location>
        <begin position="1"/>
        <end position="22"/>
    </location>
</feature>
<sequence>MPIFRGVTRGRLSCAGAVAAVAATSLVGCGHGDNKPFPAYQRGYDAGQGGTVTRLIKQQGELPVMACSDSLKADKIGKGYSFDDAAVYRQGCLDAVRDRGITPTGGF</sequence>
<reference evidence="2 3" key="1">
    <citation type="submission" date="2017-01" db="EMBL/GenBank/DDBJ databases">
        <authorList>
            <consortium name="Urmite Genomes"/>
        </authorList>
    </citation>
    <scope>NUCLEOTIDE SEQUENCE [LARGE SCALE GENOMIC DNA]</scope>
    <source>
        <strain evidence="2 3">AB215</strain>
    </source>
</reference>
<organism evidence="2 3">
    <name type="scientific">Mycobacterium numidiamassiliense</name>
    <dbReference type="NCBI Taxonomy" id="1841861"/>
    <lineage>
        <taxon>Bacteria</taxon>
        <taxon>Bacillati</taxon>
        <taxon>Actinomycetota</taxon>
        <taxon>Actinomycetes</taxon>
        <taxon>Mycobacteriales</taxon>
        <taxon>Mycobacteriaceae</taxon>
        <taxon>Mycobacterium</taxon>
    </lineage>
</organism>
<dbReference type="EMBL" id="FUEZ01000003">
    <property type="protein sequence ID" value="SPM37894.1"/>
    <property type="molecule type" value="Genomic_DNA"/>
</dbReference>
<evidence type="ECO:0000313" key="3">
    <source>
        <dbReference type="Proteomes" id="UP000240424"/>
    </source>
</evidence>
<dbReference type="OrthoDB" id="9846137at2"/>
<name>A0A2U3P2C0_9MYCO</name>
<protein>
    <submittedName>
        <fullName evidence="2">Mycobacterium numidiamassiliense ORFan</fullName>
    </submittedName>
</protein>
<dbReference type="AlphaFoldDB" id="A0A2U3P2C0"/>
<accession>A0A2U3P2C0</accession>
<keyword evidence="1" id="KW-0732">Signal</keyword>
<feature type="chain" id="PRO_5015465273" evidence="1">
    <location>
        <begin position="23"/>
        <end position="107"/>
    </location>
</feature>
<dbReference type="PROSITE" id="PS51257">
    <property type="entry name" value="PROKAR_LIPOPROTEIN"/>
    <property type="match status" value="1"/>
</dbReference>